<accession>A0ACA9N1E2</accession>
<sequence>EEVVNEDFSKILSEEDLFDQDIDFNTPALELENMNNQKEFIDFN</sequence>
<evidence type="ECO:0000313" key="2">
    <source>
        <dbReference type="Proteomes" id="UP000789366"/>
    </source>
</evidence>
<protein>
    <submittedName>
        <fullName evidence="1">536_t:CDS:1</fullName>
    </submittedName>
</protein>
<keyword evidence="2" id="KW-1185">Reference proteome</keyword>
<evidence type="ECO:0000313" key="1">
    <source>
        <dbReference type="EMBL" id="CAG8628079.1"/>
    </source>
</evidence>
<reference evidence="1" key="1">
    <citation type="submission" date="2021-06" db="EMBL/GenBank/DDBJ databases">
        <authorList>
            <person name="Kallberg Y."/>
            <person name="Tangrot J."/>
            <person name="Rosling A."/>
        </authorList>
    </citation>
    <scope>NUCLEOTIDE SEQUENCE</scope>
    <source>
        <strain evidence="1">28 12/20/2015</strain>
    </source>
</reference>
<gene>
    <name evidence="1" type="ORF">SPELUC_LOCUS8124</name>
</gene>
<feature type="non-terminal residue" evidence="1">
    <location>
        <position position="1"/>
    </location>
</feature>
<dbReference type="Proteomes" id="UP000789366">
    <property type="component" value="Unassembled WGS sequence"/>
</dbReference>
<comment type="caution">
    <text evidence="1">The sequence shown here is derived from an EMBL/GenBank/DDBJ whole genome shotgun (WGS) entry which is preliminary data.</text>
</comment>
<feature type="non-terminal residue" evidence="1">
    <location>
        <position position="44"/>
    </location>
</feature>
<proteinExistence type="predicted"/>
<name>A0ACA9N1E2_9GLOM</name>
<organism evidence="1 2">
    <name type="scientific">Cetraspora pellucida</name>
    <dbReference type="NCBI Taxonomy" id="1433469"/>
    <lineage>
        <taxon>Eukaryota</taxon>
        <taxon>Fungi</taxon>
        <taxon>Fungi incertae sedis</taxon>
        <taxon>Mucoromycota</taxon>
        <taxon>Glomeromycotina</taxon>
        <taxon>Glomeromycetes</taxon>
        <taxon>Diversisporales</taxon>
        <taxon>Gigasporaceae</taxon>
        <taxon>Cetraspora</taxon>
    </lineage>
</organism>
<dbReference type="EMBL" id="CAJVPW010011677">
    <property type="protein sequence ID" value="CAG8628079.1"/>
    <property type="molecule type" value="Genomic_DNA"/>
</dbReference>